<keyword evidence="10 11" id="KW-0472">Membrane</keyword>
<dbReference type="GO" id="GO:0016567">
    <property type="term" value="P:protein ubiquitination"/>
    <property type="evidence" value="ECO:0007669"/>
    <property type="project" value="InterPro"/>
</dbReference>
<dbReference type="Gene3D" id="3.30.710.10">
    <property type="entry name" value="Potassium Channel Kv1.1, Chain A"/>
    <property type="match status" value="2"/>
</dbReference>
<dbReference type="Proteomes" id="UP000008810">
    <property type="component" value="Chromosome 4"/>
</dbReference>
<gene>
    <name evidence="14" type="ORF">BRADI_4g00325v3</name>
</gene>
<dbReference type="Pfam" id="PF24570">
    <property type="entry name" value="BACK_BPM_SPOP"/>
    <property type="match status" value="1"/>
</dbReference>
<dbReference type="InterPro" id="IPR008974">
    <property type="entry name" value="TRAF-like"/>
</dbReference>
<dbReference type="EnsemblPlants" id="KQJ85568">
    <property type="protein sequence ID" value="KQJ85568"/>
    <property type="gene ID" value="BRADI_4g00325v3"/>
</dbReference>
<feature type="domain" description="BTB" evidence="12">
    <location>
        <begin position="126"/>
        <end position="198"/>
    </location>
</feature>
<dbReference type="CDD" id="cd00121">
    <property type="entry name" value="MATH"/>
    <property type="match status" value="1"/>
</dbReference>
<dbReference type="PANTHER" id="PTHR26379">
    <property type="entry name" value="BTB/POZ AND MATH DOMAIN-CONTAINING PROTEIN 1"/>
    <property type="match status" value="1"/>
</dbReference>
<keyword evidence="8 11" id="KW-1133">Transmembrane helix</keyword>
<evidence type="ECO:0000256" key="5">
    <source>
        <dbReference type="ARBA" id="ARBA00010858"/>
    </source>
</evidence>
<dbReference type="AlphaFoldDB" id="A0A0Q3IH54"/>
<dbReference type="GO" id="GO:0012511">
    <property type="term" value="C:monolayer-surrounded lipid storage body"/>
    <property type="evidence" value="ECO:0007669"/>
    <property type="project" value="InterPro"/>
</dbReference>
<reference evidence="14 15" key="1">
    <citation type="journal article" date="2010" name="Nature">
        <title>Genome sequencing and analysis of the model grass Brachypodium distachyon.</title>
        <authorList>
            <consortium name="International Brachypodium Initiative"/>
        </authorList>
    </citation>
    <scope>NUCLEOTIDE SEQUENCE [LARGE SCALE GENOMIC DNA]</scope>
    <source>
        <strain evidence="14 15">Bd21</strain>
    </source>
</reference>
<feature type="domain" description="BTB" evidence="12">
    <location>
        <begin position="461"/>
        <end position="523"/>
    </location>
</feature>
<evidence type="ECO:0000256" key="11">
    <source>
        <dbReference type="SAM" id="Phobius"/>
    </source>
</evidence>
<comment type="similarity">
    <text evidence="4">Belongs to the Tdpoz family.</text>
</comment>
<dbReference type="InterPro" id="IPR045005">
    <property type="entry name" value="BPM1-6"/>
</dbReference>
<dbReference type="PANTHER" id="PTHR26379:SF494">
    <property type="entry name" value="BTB DOMAIN-CONTAINING PROTEIN"/>
    <property type="match status" value="1"/>
</dbReference>
<reference evidence="14" key="2">
    <citation type="submission" date="2017-06" db="EMBL/GenBank/DDBJ databases">
        <title>WGS assembly of Brachypodium distachyon.</title>
        <authorList>
            <consortium name="The International Brachypodium Initiative"/>
            <person name="Lucas S."/>
            <person name="Harmon-Smith M."/>
            <person name="Lail K."/>
            <person name="Tice H."/>
            <person name="Grimwood J."/>
            <person name="Bruce D."/>
            <person name="Barry K."/>
            <person name="Shu S."/>
            <person name="Lindquist E."/>
            <person name="Wang M."/>
            <person name="Pitluck S."/>
            <person name="Vogel J.P."/>
            <person name="Garvin D.F."/>
            <person name="Mockler T.C."/>
            <person name="Schmutz J."/>
            <person name="Rokhsar D."/>
            <person name="Bevan M.W."/>
        </authorList>
    </citation>
    <scope>NUCLEOTIDE SEQUENCE</scope>
    <source>
        <strain evidence="14">Bd21</strain>
    </source>
</reference>
<dbReference type="InterPro" id="IPR056423">
    <property type="entry name" value="BACK_BPM_SPOP"/>
</dbReference>
<reference evidence="15" key="3">
    <citation type="submission" date="2018-08" db="UniProtKB">
        <authorList>
            <consortium name="EnsemblPlants"/>
        </authorList>
    </citation>
    <scope>IDENTIFICATION</scope>
    <source>
        <strain evidence="15">cv. Bd21</strain>
    </source>
</reference>
<dbReference type="Gene3D" id="2.60.210.10">
    <property type="entry name" value="Apoptosis, Tumor Necrosis Factor Receptor Associated Protein 2, Chain A"/>
    <property type="match status" value="1"/>
</dbReference>
<feature type="transmembrane region" description="Helical" evidence="11">
    <location>
        <begin position="638"/>
        <end position="659"/>
    </location>
</feature>
<accession>A0A0Q3IH54</accession>
<dbReference type="SUPFAM" id="SSF54695">
    <property type="entry name" value="POZ domain"/>
    <property type="match status" value="2"/>
</dbReference>
<feature type="domain" description="MATH" evidence="13">
    <location>
        <begin position="284"/>
        <end position="422"/>
    </location>
</feature>
<feature type="transmembrane region" description="Helical" evidence="11">
    <location>
        <begin position="612"/>
        <end position="632"/>
    </location>
</feature>
<evidence type="ECO:0000256" key="10">
    <source>
        <dbReference type="ARBA" id="ARBA00023136"/>
    </source>
</evidence>
<evidence type="ECO:0000256" key="9">
    <source>
        <dbReference type="ARBA" id="ARBA00022990"/>
    </source>
</evidence>
<dbReference type="Pfam" id="PF00651">
    <property type="entry name" value="BTB"/>
    <property type="match status" value="2"/>
</dbReference>
<dbReference type="Pfam" id="PF01277">
    <property type="entry name" value="Oleosin"/>
    <property type="match status" value="1"/>
</dbReference>
<evidence type="ECO:0000313" key="16">
    <source>
        <dbReference type="Proteomes" id="UP000008810"/>
    </source>
</evidence>
<dbReference type="InParanoid" id="A0A0Q3IH54"/>
<sequence length="720" mass="78647">MASLRIDETTGTGKFPAAVWRSEEPKSFAAWSTDGSWELAVPDEFRKHEWRYVDAHGCWNSNSKINSNNGDRLTIHCTVQVLKEETEKDGSRAAATSRNCFVSVPPAPTVSKDVHRILKDTQLWPPDVTFDVGGSEIPAHKLVLAMRSPVFAAQFLRGDMKDRSTRRLRITHGAGGGDDDAISVTALKSTLYFIYTDKQPGILRGKRKVAMAQELLLVADLYDLERLRLMCEKTLSESLATCRQLEDRCIDFIASDPDVYAAVKATKEYKELRSSASSCFLQPGGEHEFRIGNLSAVRKRYGVGRGVRSGRFHVGGYDWAINVYPSGLRCTETEEEHIGVFLWLFHPRCCVVQASAVFTIRDPDDGEDDFYRELAPYDYAVVKDSDGFPKLDLRGFPEFITVAWANSYYLGHDGSLTLHCEIHVTTESSYTTAARAAIVDDVPPSNMAWHLEQLLETEQGCDVTFLVQQEEIRAHRIIIAARSPELHEMAVAADHAVRIDGMTAWAFKAMLHFIYTDELPPDGVIAEEMLAAACRFRLERMKRLCENLLAEHVTTVSMARLPGAGRLMADSGAQQQQHTTGSHGEGPPALAVPALLALASGLAVLSGTALAASVVGLAVATPLFVLFSPVLVPGALMAALIGTGMAATGALALGALALLSPLVKAARKAAASPPDYVAEGKRRVAEVVGPTTAHVEAGQAMKTVERGPPSRWPYVPQHRP</sequence>
<comment type="pathway">
    <text evidence="3">Protein modification; protein ubiquitination.</text>
</comment>
<evidence type="ECO:0000256" key="1">
    <source>
        <dbReference type="ARBA" id="ARBA00004141"/>
    </source>
</evidence>
<dbReference type="InterPro" id="IPR002083">
    <property type="entry name" value="MATH/TRAF_dom"/>
</dbReference>
<proteinExistence type="inferred from homology"/>
<comment type="similarity">
    <text evidence="5">Belongs to the oleosin family.</text>
</comment>
<evidence type="ECO:0000256" key="2">
    <source>
        <dbReference type="ARBA" id="ARBA00004502"/>
    </source>
</evidence>
<evidence type="ECO:0000256" key="8">
    <source>
        <dbReference type="ARBA" id="ARBA00022989"/>
    </source>
</evidence>
<evidence type="ECO:0000256" key="6">
    <source>
        <dbReference type="ARBA" id="ARBA00022677"/>
    </source>
</evidence>
<name>A0A0Q3IH54_BRADI</name>
<dbReference type="PROSITE" id="PS50097">
    <property type="entry name" value="BTB"/>
    <property type="match status" value="2"/>
</dbReference>
<evidence type="ECO:0000313" key="15">
    <source>
        <dbReference type="EnsemblPlants" id="KQJ85568"/>
    </source>
</evidence>
<organism evidence="14">
    <name type="scientific">Brachypodium distachyon</name>
    <name type="common">Purple false brome</name>
    <name type="synonym">Trachynia distachya</name>
    <dbReference type="NCBI Taxonomy" id="15368"/>
    <lineage>
        <taxon>Eukaryota</taxon>
        <taxon>Viridiplantae</taxon>
        <taxon>Streptophyta</taxon>
        <taxon>Embryophyta</taxon>
        <taxon>Tracheophyta</taxon>
        <taxon>Spermatophyta</taxon>
        <taxon>Magnoliopsida</taxon>
        <taxon>Liliopsida</taxon>
        <taxon>Poales</taxon>
        <taxon>Poaceae</taxon>
        <taxon>BOP clade</taxon>
        <taxon>Pooideae</taxon>
        <taxon>Stipodae</taxon>
        <taxon>Brachypodieae</taxon>
        <taxon>Brachypodium</taxon>
    </lineage>
</organism>
<dbReference type="SUPFAM" id="SSF49599">
    <property type="entry name" value="TRAF domain-like"/>
    <property type="match status" value="1"/>
</dbReference>
<dbReference type="GO" id="GO:0016020">
    <property type="term" value="C:membrane"/>
    <property type="evidence" value="ECO:0007669"/>
    <property type="project" value="UniProtKB-SubCell"/>
</dbReference>
<evidence type="ECO:0000313" key="14">
    <source>
        <dbReference type="EMBL" id="KQJ85568.2"/>
    </source>
</evidence>
<dbReference type="SMART" id="SM00225">
    <property type="entry name" value="BTB"/>
    <property type="match status" value="2"/>
</dbReference>
<evidence type="ECO:0000259" key="12">
    <source>
        <dbReference type="PROSITE" id="PS50097"/>
    </source>
</evidence>
<dbReference type="InterPro" id="IPR000136">
    <property type="entry name" value="Oleosin"/>
</dbReference>
<protein>
    <recommendedName>
        <fullName evidence="17">BTB domain-containing protein</fullName>
    </recommendedName>
</protein>
<dbReference type="GO" id="GO:0048608">
    <property type="term" value="P:reproductive structure development"/>
    <property type="evidence" value="ECO:0007669"/>
    <property type="project" value="UniProtKB-ARBA"/>
</dbReference>
<dbReference type="InterPro" id="IPR011333">
    <property type="entry name" value="SKP1/BTB/POZ_sf"/>
</dbReference>
<dbReference type="InterPro" id="IPR000210">
    <property type="entry name" value="BTB/POZ_dom"/>
</dbReference>
<keyword evidence="7 11" id="KW-0812">Transmembrane</keyword>
<dbReference type="EMBL" id="CM000883">
    <property type="protein sequence ID" value="KQJ85568.2"/>
    <property type="molecule type" value="Genomic_DNA"/>
</dbReference>
<dbReference type="Pfam" id="PF22486">
    <property type="entry name" value="MATH_2"/>
    <property type="match status" value="1"/>
</dbReference>
<dbReference type="OrthoDB" id="645158at2759"/>
<feature type="transmembrane region" description="Helical" evidence="11">
    <location>
        <begin position="586"/>
        <end position="605"/>
    </location>
</feature>
<keyword evidence="6" id="KW-0551">Lipid droplet</keyword>
<keyword evidence="9" id="KW-0007">Acetylation</keyword>
<evidence type="ECO:0000256" key="3">
    <source>
        <dbReference type="ARBA" id="ARBA00004906"/>
    </source>
</evidence>
<comment type="subcellular location">
    <subcellularLocation>
        <location evidence="2">Lipid droplet</location>
    </subcellularLocation>
    <subcellularLocation>
        <location evidence="1">Membrane</location>
        <topology evidence="1">Multi-pass membrane protein</topology>
    </subcellularLocation>
</comment>
<evidence type="ECO:0000256" key="4">
    <source>
        <dbReference type="ARBA" id="ARBA00010846"/>
    </source>
</evidence>
<keyword evidence="16" id="KW-1185">Reference proteome</keyword>
<dbReference type="GO" id="GO:0009791">
    <property type="term" value="P:post-embryonic development"/>
    <property type="evidence" value="ECO:0007669"/>
    <property type="project" value="UniProtKB-ARBA"/>
</dbReference>
<dbReference type="Gramene" id="KQJ85568">
    <property type="protein sequence ID" value="KQJ85568"/>
    <property type="gene ID" value="BRADI_4g00325v3"/>
</dbReference>
<evidence type="ECO:0000256" key="7">
    <source>
        <dbReference type="ARBA" id="ARBA00022692"/>
    </source>
</evidence>
<dbReference type="PROSITE" id="PS50144">
    <property type="entry name" value="MATH"/>
    <property type="match status" value="1"/>
</dbReference>
<evidence type="ECO:0008006" key="17">
    <source>
        <dbReference type="Google" id="ProtNLM"/>
    </source>
</evidence>
<evidence type="ECO:0000259" key="13">
    <source>
        <dbReference type="PROSITE" id="PS50144"/>
    </source>
</evidence>